<accession>A0A103XCF2</accession>
<protein>
    <recommendedName>
        <fullName evidence="1">Protein FAR1-RELATED SEQUENCE</fullName>
    </recommendedName>
</protein>
<comment type="subcellular location">
    <subcellularLocation>
        <location evidence="1">Nucleus</location>
    </subcellularLocation>
</comment>
<dbReference type="PANTHER" id="PTHR31669">
    <property type="entry name" value="PROTEIN FAR1-RELATED SEQUENCE 10-RELATED"/>
    <property type="match status" value="1"/>
</dbReference>
<keyword evidence="1" id="KW-0862">Zinc</keyword>
<organism evidence="2 3">
    <name type="scientific">Cynara cardunculus var. scolymus</name>
    <name type="common">Globe artichoke</name>
    <name type="synonym">Cynara scolymus</name>
    <dbReference type="NCBI Taxonomy" id="59895"/>
    <lineage>
        <taxon>Eukaryota</taxon>
        <taxon>Viridiplantae</taxon>
        <taxon>Streptophyta</taxon>
        <taxon>Embryophyta</taxon>
        <taxon>Tracheophyta</taxon>
        <taxon>Spermatophyta</taxon>
        <taxon>Magnoliopsida</taxon>
        <taxon>eudicotyledons</taxon>
        <taxon>Gunneridae</taxon>
        <taxon>Pentapetalae</taxon>
        <taxon>asterids</taxon>
        <taxon>campanulids</taxon>
        <taxon>Asterales</taxon>
        <taxon>Asteraceae</taxon>
        <taxon>Carduoideae</taxon>
        <taxon>Cardueae</taxon>
        <taxon>Carduinae</taxon>
        <taxon>Cynara</taxon>
    </lineage>
</organism>
<comment type="similarity">
    <text evidence="1">Belongs to the FHY3/FAR1 family.</text>
</comment>
<proteinExistence type="inferred from homology"/>
<dbReference type="GO" id="GO:0006355">
    <property type="term" value="P:regulation of DNA-templated transcription"/>
    <property type="evidence" value="ECO:0007669"/>
    <property type="project" value="UniProtKB-UniRule"/>
</dbReference>
<keyword evidence="1" id="KW-0479">Metal-binding</keyword>
<dbReference type="Proteomes" id="UP000243975">
    <property type="component" value="Unassembled WGS sequence"/>
</dbReference>
<sequence length="152" mass="17959">MQLRNPAFKILHQGDFEVVPSRVQLEGEEKEIRTLEVVYESTREEIRCICLLLNFNDYLSRHALSVLNYNGIEEVPSQYIVPRWSRDYKVRSKHVDYRLDDLNNGALYLYNHLSQRALRIVEEGATSKEHYNVVEKELEELFDKLSLQDESV</sequence>
<evidence type="ECO:0000313" key="3">
    <source>
        <dbReference type="Proteomes" id="UP000243975"/>
    </source>
</evidence>
<comment type="caution">
    <text evidence="2">The sequence shown here is derived from an EMBL/GenBank/DDBJ whole genome shotgun (WGS) entry which is preliminary data.</text>
</comment>
<name>A0A103XCF2_CYNCS</name>
<dbReference type="OMA" id="GRKSHER"/>
<gene>
    <name evidence="2" type="ORF">Ccrd_024444</name>
</gene>
<evidence type="ECO:0000256" key="1">
    <source>
        <dbReference type="RuleBase" id="RU367018"/>
    </source>
</evidence>
<dbReference type="InterPro" id="IPR031052">
    <property type="entry name" value="FHY3/FAR1"/>
</dbReference>
<dbReference type="Gramene" id="KVH88168">
    <property type="protein sequence ID" value="KVH88168"/>
    <property type="gene ID" value="Ccrd_024444"/>
</dbReference>
<evidence type="ECO:0000313" key="2">
    <source>
        <dbReference type="EMBL" id="KVH88168.1"/>
    </source>
</evidence>
<dbReference type="GO" id="GO:0008270">
    <property type="term" value="F:zinc ion binding"/>
    <property type="evidence" value="ECO:0007669"/>
    <property type="project" value="UniProtKB-UniRule"/>
</dbReference>
<dbReference type="PANTHER" id="PTHR31669:SF88">
    <property type="entry name" value="PROTEIN FAR1-RELATED SEQUENCE"/>
    <property type="match status" value="1"/>
</dbReference>
<dbReference type="GO" id="GO:0005634">
    <property type="term" value="C:nucleus"/>
    <property type="evidence" value="ECO:0007669"/>
    <property type="project" value="UniProtKB-SubCell"/>
</dbReference>
<keyword evidence="1" id="KW-0863">Zinc-finger</keyword>
<reference evidence="2 3" key="1">
    <citation type="journal article" date="2016" name="Sci. Rep.">
        <title>The genome sequence of the outbreeding globe artichoke constructed de novo incorporating a phase-aware low-pass sequencing strategy of F1 progeny.</title>
        <authorList>
            <person name="Scaglione D."/>
            <person name="Reyes-Chin-Wo S."/>
            <person name="Acquadro A."/>
            <person name="Froenicke L."/>
            <person name="Portis E."/>
            <person name="Beitel C."/>
            <person name="Tirone M."/>
            <person name="Mauro R."/>
            <person name="Lo Monaco A."/>
            <person name="Mauromicale G."/>
            <person name="Faccioli P."/>
            <person name="Cattivelli L."/>
            <person name="Rieseberg L."/>
            <person name="Michelmore R."/>
            <person name="Lanteri S."/>
        </authorList>
    </citation>
    <scope>NUCLEOTIDE SEQUENCE [LARGE SCALE GENOMIC DNA]</scope>
    <source>
        <strain evidence="2">2C</strain>
    </source>
</reference>
<dbReference type="STRING" id="59895.A0A103XCF2"/>
<dbReference type="AlphaFoldDB" id="A0A103XCF2"/>
<keyword evidence="1" id="KW-0539">Nucleus</keyword>
<comment type="function">
    <text evidence="1">Putative transcription activator involved in regulating light control of development.</text>
</comment>
<dbReference type="EMBL" id="LEKV01005541">
    <property type="protein sequence ID" value="KVH88168.1"/>
    <property type="molecule type" value="Genomic_DNA"/>
</dbReference>
<keyword evidence="3" id="KW-1185">Reference proteome</keyword>